<protein>
    <recommendedName>
        <fullName evidence="9">BZIP domain-containing protein</fullName>
    </recommendedName>
</protein>
<keyword evidence="7" id="KW-0175">Coiled coil</keyword>
<dbReference type="Proteomes" id="UP000287651">
    <property type="component" value="Unassembled WGS sequence"/>
</dbReference>
<evidence type="ECO:0000256" key="1">
    <source>
        <dbReference type="ARBA" id="ARBA00004123"/>
    </source>
</evidence>
<dbReference type="InterPro" id="IPR004827">
    <property type="entry name" value="bZIP"/>
</dbReference>
<dbReference type="AlphaFoldDB" id="A0A427ALM5"/>
<dbReference type="GO" id="GO:0005634">
    <property type="term" value="C:nucleus"/>
    <property type="evidence" value="ECO:0007669"/>
    <property type="project" value="UniProtKB-SubCell"/>
</dbReference>
<dbReference type="GO" id="GO:0003700">
    <property type="term" value="F:DNA-binding transcription factor activity"/>
    <property type="evidence" value="ECO:0007669"/>
    <property type="project" value="InterPro"/>
</dbReference>
<gene>
    <name evidence="10" type="ORF">B296_00017865</name>
</gene>
<dbReference type="GO" id="GO:0043565">
    <property type="term" value="F:sequence-specific DNA binding"/>
    <property type="evidence" value="ECO:0007669"/>
    <property type="project" value="InterPro"/>
</dbReference>
<comment type="caution">
    <text evidence="10">The sequence shown here is derived from an EMBL/GenBank/DDBJ whole genome shotgun (WGS) entry which is preliminary data.</text>
</comment>
<feature type="region of interest" description="Disordered" evidence="8">
    <location>
        <begin position="257"/>
        <end position="280"/>
    </location>
</feature>
<evidence type="ECO:0000256" key="4">
    <source>
        <dbReference type="ARBA" id="ARBA00023125"/>
    </source>
</evidence>
<feature type="coiled-coil region" evidence="7">
    <location>
        <begin position="175"/>
        <end position="216"/>
    </location>
</feature>
<evidence type="ECO:0000256" key="2">
    <source>
        <dbReference type="ARBA" id="ARBA00007163"/>
    </source>
</evidence>
<feature type="domain" description="BZIP" evidence="9">
    <location>
        <begin position="172"/>
        <end position="210"/>
    </location>
</feature>
<dbReference type="InterPro" id="IPR044827">
    <property type="entry name" value="GBF-like"/>
</dbReference>
<dbReference type="Pfam" id="PF00170">
    <property type="entry name" value="bZIP_1"/>
    <property type="match status" value="1"/>
</dbReference>
<reference evidence="10 11" key="1">
    <citation type="journal article" date="2014" name="Agronomy (Basel)">
        <title>A Draft Genome Sequence for Ensete ventricosum, the Drought-Tolerant Tree Against Hunger.</title>
        <authorList>
            <person name="Harrison J."/>
            <person name="Moore K.A."/>
            <person name="Paszkiewicz K."/>
            <person name="Jones T."/>
            <person name="Grant M."/>
            <person name="Ambacheew D."/>
            <person name="Muzemil S."/>
            <person name="Studholme D.J."/>
        </authorList>
    </citation>
    <scope>NUCLEOTIDE SEQUENCE [LARGE SCALE GENOMIC DNA]</scope>
</reference>
<dbReference type="CDD" id="cd14702">
    <property type="entry name" value="bZIP_plant_GBF1"/>
    <property type="match status" value="1"/>
</dbReference>
<keyword evidence="4" id="KW-0238">DNA-binding</keyword>
<dbReference type="InterPro" id="IPR045314">
    <property type="entry name" value="bZIP_plant_GBF1"/>
</dbReference>
<proteinExistence type="inferred from homology"/>
<keyword evidence="3" id="KW-0805">Transcription regulation</keyword>
<evidence type="ECO:0000256" key="8">
    <source>
        <dbReference type="SAM" id="MobiDB-lite"/>
    </source>
</evidence>
<comment type="subcellular location">
    <subcellularLocation>
        <location evidence="1">Nucleus</location>
    </subcellularLocation>
</comment>
<sequence>MLAAGVPAAVAGPTTNLNIGMDYWVAPTPSVIPPVHGKVPATTNAGATIPGTLVRSSEKVPSEIWLQVVAYFSVKPVTLQFCFCVPLFYLICSTLHCNLEMAFQCSLLFDCMVLDEFRMNENSKDREESSQTGNPHVDLGCASRYNASSEYRTVFEGHFVGNRHWLLSCYFQAEYEELAQRVEVLKEENSALRSEVDRVKKEYDELLSQNTALQVSNFIFICSLLFSLEYASCRNDAASWQKKIEENTKEHAIVAMSSQHAEDKNLDSDPQAGQLDGKQA</sequence>
<dbReference type="EMBL" id="AMZH03001995">
    <property type="protein sequence ID" value="RRT77169.1"/>
    <property type="molecule type" value="Genomic_DNA"/>
</dbReference>
<name>A0A427ALM5_ENSVE</name>
<evidence type="ECO:0000259" key="9">
    <source>
        <dbReference type="Pfam" id="PF00170"/>
    </source>
</evidence>
<evidence type="ECO:0000313" key="10">
    <source>
        <dbReference type="EMBL" id="RRT77169.1"/>
    </source>
</evidence>
<evidence type="ECO:0000256" key="6">
    <source>
        <dbReference type="ARBA" id="ARBA00023242"/>
    </source>
</evidence>
<keyword evidence="6" id="KW-0539">Nucleus</keyword>
<organism evidence="10 11">
    <name type="scientific">Ensete ventricosum</name>
    <name type="common">Abyssinian banana</name>
    <name type="synonym">Musa ensete</name>
    <dbReference type="NCBI Taxonomy" id="4639"/>
    <lineage>
        <taxon>Eukaryota</taxon>
        <taxon>Viridiplantae</taxon>
        <taxon>Streptophyta</taxon>
        <taxon>Embryophyta</taxon>
        <taxon>Tracheophyta</taxon>
        <taxon>Spermatophyta</taxon>
        <taxon>Magnoliopsida</taxon>
        <taxon>Liliopsida</taxon>
        <taxon>Zingiberales</taxon>
        <taxon>Musaceae</taxon>
        <taxon>Ensete</taxon>
    </lineage>
</organism>
<dbReference type="Pfam" id="PF16596">
    <property type="entry name" value="MFMR_assoc"/>
    <property type="match status" value="1"/>
</dbReference>
<evidence type="ECO:0000313" key="11">
    <source>
        <dbReference type="Proteomes" id="UP000287651"/>
    </source>
</evidence>
<comment type="similarity">
    <text evidence="2">Belongs to the bZIP family.</text>
</comment>
<keyword evidence="5" id="KW-0804">Transcription</keyword>
<evidence type="ECO:0000256" key="5">
    <source>
        <dbReference type="ARBA" id="ARBA00023163"/>
    </source>
</evidence>
<accession>A0A427ALM5</accession>
<dbReference type="PANTHER" id="PTHR45967:SF2">
    <property type="entry name" value="BZIP TRANSCRIPTION FACTOR 68"/>
    <property type="match status" value="1"/>
</dbReference>
<dbReference type="PANTHER" id="PTHR45967">
    <property type="entry name" value="G-BOX-BINDING FACTOR 3-RELATED"/>
    <property type="match status" value="1"/>
</dbReference>
<evidence type="ECO:0000256" key="3">
    <source>
        <dbReference type="ARBA" id="ARBA00023015"/>
    </source>
</evidence>
<evidence type="ECO:0000256" key="7">
    <source>
        <dbReference type="SAM" id="Coils"/>
    </source>
</evidence>